<keyword evidence="2" id="KW-1185">Reference proteome</keyword>
<organism evidence="1 2">
    <name type="scientific">Catenulispora yoronensis</name>
    <dbReference type="NCBI Taxonomy" id="450799"/>
    <lineage>
        <taxon>Bacteria</taxon>
        <taxon>Bacillati</taxon>
        <taxon>Actinomycetota</taxon>
        <taxon>Actinomycetes</taxon>
        <taxon>Catenulisporales</taxon>
        <taxon>Catenulisporaceae</taxon>
        <taxon>Catenulispora</taxon>
    </lineage>
</organism>
<gene>
    <name evidence="1" type="ORF">GCM10009839_23060</name>
</gene>
<dbReference type="Proteomes" id="UP001500751">
    <property type="component" value="Unassembled WGS sequence"/>
</dbReference>
<sequence>MEWMFIEAYCAMFYGSSRSTKTELNPGGESAPTEIDLWLTRQTYEFATAHDTCTKCGAGFRRKVSLAAVFDVRDESVAPWRIGVDTRCRGWRRHRHSASVTESRGGLRFEPLRPG</sequence>
<dbReference type="EMBL" id="BAAAQN010000010">
    <property type="protein sequence ID" value="GAA2024613.1"/>
    <property type="molecule type" value="Genomic_DNA"/>
</dbReference>
<comment type="caution">
    <text evidence="1">The sequence shown here is derived from an EMBL/GenBank/DDBJ whole genome shotgun (WGS) entry which is preliminary data.</text>
</comment>
<accession>A0ABN2TZL8</accession>
<reference evidence="1 2" key="1">
    <citation type="journal article" date="2019" name="Int. J. Syst. Evol. Microbiol.">
        <title>The Global Catalogue of Microorganisms (GCM) 10K type strain sequencing project: providing services to taxonomists for standard genome sequencing and annotation.</title>
        <authorList>
            <consortium name="The Broad Institute Genomics Platform"/>
            <consortium name="The Broad Institute Genome Sequencing Center for Infectious Disease"/>
            <person name="Wu L."/>
            <person name="Ma J."/>
        </authorList>
    </citation>
    <scope>NUCLEOTIDE SEQUENCE [LARGE SCALE GENOMIC DNA]</scope>
    <source>
        <strain evidence="1 2">JCM 16014</strain>
    </source>
</reference>
<evidence type="ECO:0000313" key="2">
    <source>
        <dbReference type="Proteomes" id="UP001500751"/>
    </source>
</evidence>
<protein>
    <submittedName>
        <fullName evidence="1">Uncharacterized protein</fullName>
    </submittedName>
</protein>
<proteinExistence type="predicted"/>
<name>A0ABN2TZL8_9ACTN</name>
<evidence type="ECO:0000313" key="1">
    <source>
        <dbReference type="EMBL" id="GAA2024613.1"/>
    </source>
</evidence>